<dbReference type="GO" id="GO:0045892">
    <property type="term" value="P:negative regulation of DNA-templated transcription"/>
    <property type="evidence" value="ECO:0007669"/>
    <property type="project" value="TreeGrafter"/>
</dbReference>
<dbReference type="GO" id="GO:0003700">
    <property type="term" value="F:DNA-binding transcription factor activity"/>
    <property type="evidence" value="ECO:0007669"/>
    <property type="project" value="InterPro"/>
</dbReference>
<keyword evidence="3 7" id="KW-0862">Zinc</keyword>
<dbReference type="InterPro" id="IPR036388">
    <property type="entry name" value="WH-like_DNA-bd_sf"/>
</dbReference>
<feature type="binding site" evidence="8">
    <location>
        <position position="83"/>
    </location>
    <ligand>
        <name>Fe cation</name>
        <dbReference type="ChEBI" id="CHEBI:24875"/>
    </ligand>
</feature>
<dbReference type="GO" id="GO:1900376">
    <property type="term" value="P:regulation of secondary metabolite biosynthetic process"/>
    <property type="evidence" value="ECO:0007669"/>
    <property type="project" value="TreeGrafter"/>
</dbReference>
<keyword evidence="4" id="KW-0805">Transcription regulation</keyword>
<evidence type="ECO:0000256" key="1">
    <source>
        <dbReference type="ARBA" id="ARBA00007957"/>
    </source>
</evidence>
<keyword evidence="6" id="KW-0804">Transcription</keyword>
<evidence type="ECO:0000313" key="9">
    <source>
        <dbReference type="EMBL" id="MBB6098497.1"/>
    </source>
</evidence>
<reference evidence="9 10" key="1">
    <citation type="submission" date="2020-08" db="EMBL/GenBank/DDBJ databases">
        <title>Genomic Encyclopedia of Type Strains, Phase IV (KMG-IV): sequencing the most valuable type-strain genomes for metagenomic binning, comparative biology and taxonomic classification.</title>
        <authorList>
            <person name="Goeker M."/>
        </authorList>
    </citation>
    <scope>NUCLEOTIDE SEQUENCE [LARGE SCALE GENOMIC DNA]</scope>
    <source>
        <strain evidence="9 10">DSM 21458</strain>
    </source>
</reference>
<feature type="binding site" evidence="8">
    <location>
        <position position="120"/>
    </location>
    <ligand>
        <name>Fe cation</name>
        <dbReference type="ChEBI" id="CHEBI:24875"/>
    </ligand>
</feature>
<evidence type="ECO:0000313" key="10">
    <source>
        <dbReference type="Proteomes" id="UP000569951"/>
    </source>
</evidence>
<protein>
    <submittedName>
        <fullName evidence="9">Fur family ferric uptake transcriptional regulator</fullName>
    </submittedName>
</protein>
<feature type="binding site" evidence="7">
    <location>
        <position position="131"/>
    </location>
    <ligand>
        <name>Zn(2+)</name>
        <dbReference type="ChEBI" id="CHEBI:29105"/>
    </ligand>
</feature>
<dbReference type="GO" id="GO:0008270">
    <property type="term" value="F:zinc ion binding"/>
    <property type="evidence" value="ECO:0007669"/>
    <property type="project" value="TreeGrafter"/>
</dbReference>
<dbReference type="RefSeq" id="WP_246351352.1">
    <property type="nucleotide sequence ID" value="NZ_JACHHG010000006.1"/>
</dbReference>
<dbReference type="Pfam" id="PF01475">
    <property type="entry name" value="FUR"/>
    <property type="match status" value="1"/>
</dbReference>
<comment type="cofactor">
    <cofactor evidence="7">
        <name>Zn(2+)</name>
        <dbReference type="ChEBI" id="CHEBI:29105"/>
    </cofactor>
    <text evidence="7">Binds 1 zinc ion per subunit.</text>
</comment>
<organism evidence="9 10">
    <name type="scientific">Deinobacterium chartae</name>
    <dbReference type="NCBI Taxonomy" id="521158"/>
    <lineage>
        <taxon>Bacteria</taxon>
        <taxon>Thermotogati</taxon>
        <taxon>Deinococcota</taxon>
        <taxon>Deinococci</taxon>
        <taxon>Deinococcales</taxon>
        <taxon>Deinococcaceae</taxon>
        <taxon>Deinobacterium</taxon>
    </lineage>
</organism>
<proteinExistence type="inferred from homology"/>
<evidence type="ECO:0000256" key="7">
    <source>
        <dbReference type="PIRSR" id="PIRSR602481-1"/>
    </source>
</evidence>
<comment type="similarity">
    <text evidence="1">Belongs to the Fur family.</text>
</comment>
<feature type="binding site" evidence="7">
    <location>
        <position position="128"/>
    </location>
    <ligand>
        <name>Zn(2+)</name>
        <dbReference type="ChEBI" id="CHEBI:29105"/>
    </ligand>
</feature>
<dbReference type="InterPro" id="IPR036390">
    <property type="entry name" value="WH_DNA-bd_sf"/>
</dbReference>
<keyword evidence="10" id="KW-1185">Reference proteome</keyword>
<dbReference type="Proteomes" id="UP000569951">
    <property type="component" value="Unassembled WGS sequence"/>
</dbReference>
<keyword evidence="8" id="KW-0408">Iron</keyword>
<keyword evidence="2" id="KW-0678">Repressor</keyword>
<dbReference type="InterPro" id="IPR043135">
    <property type="entry name" value="Fur_C"/>
</dbReference>
<comment type="caution">
    <text evidence="9">The sequence shown here is derived from an EMBL/GenBank/DDBJ whole genome shotgun (WGS) entry which is preliminary data.</text>
</comment>
<evidence type="ECO:0000256" key="5">
    <source>
        <dbReference type="ARBA" id="ARBA00023125"/>
    </source>
</evidence>
<dbReference type="Gene3D" id="1.10.10.10">
    <property type="entry name" value="Winged helix-like DNA-binding domain superfamily/Winged helix DNA-binding domain"/>
    <property type="match status" value="1"/>
</dbReference>
<feature type="binding site" evidence="7">
    <location>
        <position position="89"/>
    </location>
    <ligand>
        <name>Zn(2+)</name>
        <dbReference type="ChEBI" id="CHEBI:29105"/>
    </ligand>
</feature>
<dbReference type="PANTHER" id="PTHR33202">
    <property type="entry name" value="ZINC UPTAKE REGULATION PROTEIN"/>
    <property type="match status" value="1"/>
</dbReference>
<dbReference type="PANTHER" id="PTHR33202:SF22">
    <property type="entry name" value="HYDROGEN PEROXIDE SENSITIVE REPRESSOR"/>
    <property type="match status" value="1"/>
</dbReference>
<dbReference type="CDD" id="cd07153">
    <property type="entry name" value="Fur_like"/>
    <property type="match status" value="1"/>
</dbReference>
<keyword evidence="5" id="KW-0238">DNA-binding</keyword>
<comment type="cofactor">
    <cofactor evidence="8">
        <name>Mn(2+)</name>
        <dbReference type="ChEBI" id="CHEBI:29035"/>
    </cofactor>
    <cofactor evidence="8">
        <name>Fe(2+)</name>
        <dbReference type="ChEBI" id="CHEBI:29033"/>
    </cofactor>
    <text evidence="8">Binds 1 Mn(2+) or Fe(2+) ion per subunit.</text>
</comment>
<dbReference type="SUPFAM" id="SSF46785">
    <property type="entry name" value="Winged helix' DNA-binding domain"/>
    <property type="match status" value="1"/>
</dbReference>
<evidence type="ECO:0000256" key="8">
    <source>
        <dbReference type="PIRSR" id="PIRSR602481-2"/>
    </source>
</evidence>
<dbReference type="GO" id="GO:0000976">
    <property type="term" value="F:transcription cis-regulatory region binding"/>
    <property type="evidence" value="ECO:0007669"/>
    <property type="project" value="TreeGrafter"/>
</dbReference>
<feature type="binding site" evidence="7">
    <location>
        <position position="92"/>
    </location>
    <ligand>
        <name>Zn(2+)</name>
        <dbReference type="ChEBI" id="CHEBI:29105"/>
    </ligand>
</feature>
<evidence type="ECO:0000256" key="2">
    <source>
        <dbReference type="ARBA" id="ARBA00022491"/>
    </source>
</evidence>
<gene>
    <name evidence="9" type="ORF">HNR42_001931</name>
</gene>
<evidence type="ECO:0000256" key="4">
    <source>
        <dbReference type="ARBA" id="ARBA00023015"/>
    </source>
</evidence>
<dbReference type="AlphaFoldDB" id="A0A841HYM6"/>
<evidence type="ECO:0000256" key="3">
    <source>
        <dbReference type="ARBA" id="ARBA00022833"/>
    </source>
</evidence>
<name>A0A841HYM6_9DEIO</name>
<keyword evidence="7" id="KW-0479">Metal-binding</keyword>
<accession>A0A841HYM6</accession>
<evidence type="ECO:0000256" key="6">
    <source>
        <dbReference type="ARBA" id="ARBA00023163"/>
    </source>
</evidence>
<dbReference type="EMBL" id="JACHHG010000006">
    <property type="protein sequence ID" value="MBB6098497.1"/>
    <property type="molecule type" value="Genomic_DNA"/>
</dbReference>
<dbReference type="Gene3D" id="3.30.1490.190">
    <property type="match status" value="1"/>
</dbReference>
<sequence>MMSSSQAAPRRHTRQREAIVRVIQASRGPLAVNDILERAQREHDGLGIATVYRTLKLLLEDGTVRQVILPSGETRYEMSGLGHHHHFQCRRCGEVVDLDVCPVAVLTGTTLAGGYTVEGHELTLYGVCPSCQE</sequence>
<dbReference type="InterPro" id="IPR002481">
    <property type="entry name" value="FUR"/>
</dbReference>